<keyword evidence="1" id="KW-0732">Signal</keyword>
<accession>A0ABY3PRD7</accession>
<name>A0ABY3PRD7_9CYAN</name>
<feature type="chain" id="PRO_5046367753" description="Tic22 family protein" evidence="1">
    <location>
        <begin position="30"/>
        <end position="272"/>
    </location>
</feature>
<feature type="signal peptide" evidence="1">
    <location>
        <begin position="1"/>
        <end position="29"/>
    </location>
</feature>
<evidence type="ECO:0008006" key="4">
    <source>
        <dbReference type="Google" id="ProtNLM"/>
    </source>
</evidence>
<evidence type="ECO:0000313" key="3">
    <source>
        <dbReference type="Proteomes" id="UP001054846"/>
    </source>
</evidence>
<proteinExistence type="predicted"/>
<sequence>MQQRSLQRVAALGFAAFLTSLMTCTPARAIPEDEVIKKLDSVPVFLIADTKGNPLIVTLKDDKTKKDTSILWLFLDQNAAKEAYGNLQKSNDKAAKESQIGVISLGQAFKAAKEEQKKKENKVNFQFQSDPKTVTAALDLAKKVDPKTKDFPGIPVFYAMGTDEKTKAKGFVTFEKDNKQYVPLFFDKDDLERNVDQIKRSKPELAKQMNIEVAPLDAVVGNMLEGKNDTEFNKLTFVPSFKAVEYVQSLKKAAAPGAAPASVTPASSAPKP</sequence>
<reference evidence="2 3" key="1">
    <citation type="journal article" date="2021" name="Genome Biol. Evol.">
        <title>Complete Genome Sequencing of a Novel Gloeobacter Species from a Waterfall Cave in Mexico.</title>
        <authorList>
            <person name="Saw J.H."/>
            <person name="Cardona T."/>
            <person name="Montejano G."/>
        </authorList>
    </citation>
    <scope>NUCLEOTIDE SEQUENCE [LARGE SCALE GENOMIC DNA]</scope>
    <source>
        <strain evidence="2">MG652769</strain>
    </source>
</reference>
<dbReference type="PANTHER" id="PTHR33926:SF4">
    <property type="entry name" value="PROTEIN TIC 22, CHLOROPLASTIC"/>
    <property type="match status" value="1"/>
</dbReference>
<dbReference type="Gene3D" id="3.40.1350.100">
    <property type="match status" value="2"/>
</dbReference>
<protein>
    <recommendedName>
        <fullName evidence="4">Tic22 family protein</fullName>
    </recommendedName>
</protein>
<dbReference type="Proteomes" id="UP001054846">
    <property type="component" value="Chromosome"/>
</dbReference>
<dbReference type="InterPro" id="IPR007378">
    <property type="entry name" value="Tic22-like"/>
</dbReference>
<dbReference type="EMBL" id="CP063845">
    <property type="protein sequence ID" value="UFP96186.1"/>
    <property type="molecule type" value="Genomic_DNA"/>
</dbReference>
<dbReference type="PANTHER" id="PTHR33926">
    <property type="entry name" value="PROTEIN TIC 22, CHLOROPLASTIC"/>
    <property type="match status" value="1"/>
</dbReference>
<evidence type="ECO:0000313" key="2">
    <source>
        <dbReference type="EMBL" id="UFP96186.1"/>
    </source>
</evidence>
<gene>
    <name evidence="2" type="ORF">ISF26_08265</name>
</gene>
<dbReference type="RefSeq" id="WP_230843433.1">
    <property type="nucleotide sequence ID" value="NZ_CP063845.1"/>
</dbReference>
<organism evidence="2 3">
    <name type="scientific">Gloeobacter morelensis MG652769</name>
    <dbReference type="NCBI Taxonomy" id="2781736"/>
    <lineage>
        <taxon>Bacteria</taxon>
        <taxon>Bacillati</taxon>
        <taxon>Cyanobacteriota</taxon>
        <taxon>Cyanophyceae</taxon>
        <taxon>Gloeobacterales</taxon>
        <taxon>Gloeobacteraceae</taxon>
        <taxon>Gloeobacter</taxon>
        <taxon>Gloeobacter morelensis</taxon>
    </lineage>
</organism>
<keyword evidence="3" id="KW-1185">Reference proteome</keyword>
<evidence type="ECO:0000256" key="1">
    <source>
        <dbReference type="SAM" id="SignalP"/>
    </source>
</evidence>
<dbReference type="Pfam" id="PF04278">
    <property type="entry name" value="Tic22"/>
    <property type="match status" value="1"/>
</dbReference>